<comment type="similarity">
    <text evidence="2">Belongs to the binding-protein-dependent transport system permease family. FecCD subfamily.</text>
</comment>
<dbReference type="GO" id="GO:0022857">
    <property type="term" value="F:transmembrane transporter activity"/>
    <property type="evidence" value="ECO:0007669"/>
    <property type="project" value="InterPro"/>
</dbReference>
<evidence type="ECO:0000256" key="2">
    <source>
        <dbReference type="ARBA" id="ARBA00007935"/>
    </source>
</evidence>
<evidence type="ECO:0000313" key="10">
    <source>
        <dbReference type="Proteomes" id="UP000525652"/>
    </source>
</evidence>
<dbReference type="AlphaFoldDB" id="A0A7X1AYG5"/>
<keyword evidence="5 8" id="KW-0812">Transmembrane</keyword>
<evidence type="ECO:0000256" key="6">
    <source>
        <dbReference type="ARBA" id="ARBA00022989"/>
    </source>
</evidence>
<evidence type="ECO:0000256" key="5">
    <source>
        <dbReference type="ARBA" id="ARBA00022692"/>
    </source>
</evidence>
<evidence type="ECO:0000256" key="7">
    <source>
        <dbReference type="ARBA" id="ARBA00023136"/>
    </source>
</evidence>
<feature type="transmembrane region" description="Helical" evidence="8">
    <location>
        <begin position="311"/>
        <end position="330"/>
    </location>
</feature>
<feature type="transmembrane region" description="Helical" evidence="8">
    <location>
        <begin position="57"/>
        <end position="74"/>
    </location>
</feature>
<dbReference type="EMBL" id="JACHVA010000086">
    <property type="protein sequence ID" value="MBC2602318.1"/>
    <property type="molecule type" value="Genomic_DNA"/>
</dbReference>
<reference evidence="9 10" key="1">
    <citation type="submission" date="2020-07" db="EMBL/GenBank/DDBJ databases">
        <authorList>
            <person name="Feng X."/>
        </authorList>
    </citation>
    <scope>NUCLEOTIDE SEQUENCE [LARGE SCALE GENOMIC DNA]</scope>
    <source>
        <strain evidence="9 10">JCM14086</strain>
    </source>
</reference>
<keyword evidence="6 8" id="KW-1133">Transmembrane helix</keyword>
<accession>A0A7X1AYG5</accession>
<dbReference type="SUPFAM" id="SSF81345">
    <property type="entry name" value="ABC transporter involved in vitamin B12 uptake, BtuC"/>
    <property type="match status" value="1"/>
</dbReference>
<dbReference type="CDD" id="cd06550">
    <property type="entry name" value="TM_ABC_iron-siderophores_like"/>
    <property type="match status" value="1"/>
</dbReference>
<organism evidence="9 10">
    <name type="scientific">Puniceicoccus vermicola</name>
    <dbReference type="NCBI Taxonomy" id="388746"/>
    <lineage>
        <taxon>Bacteria</taxon>
        <taxon>Pseudomonadati</taxon>
        <taxon>Verrucomicrobiota</taxon>
        <taxon>Opitutia</taxon>
        <taxon>Puniceicoccales</taxon>
        <taxon>Puniceicoccaceae</taxon>
        <taxon>Puniceicoccus</taxon>
    </lineage>
</organism>
<feature type="transmembrane region" description="Helical" evidence="8">
    <location>
        <begin position="246"/>
        <end position="271"/>
    </location>
</feature>
<evidence type="ECO:0000313" key="9">
    <source>
        <dbReference type="EMBL" id="MBC2602318.1"/>
    </source>
</evidence>
<dbReference type="InterPro" id="IPR037294">
    <property type="entry name" value="ABC_BtuC-like"/>
</dbReference>
<dbReference type="RefSeq" id="WP_185693008.1">
    <property type="nucleotide sequence ID" value="NZ_JACHVA010000086.1"/>
</dbReference>
<sequence>MIVRWGCFLLLVSLFLAAIAFGSVTIPLHDVFLFLTGRLGPDTAEGYILQNIRLPRALTASVAGAGLAFAGLQMQTVFRNPLADPYILGVNSGASLGVAIVMLVAAPVGPGLLGTLAGGGAFSTVIAASIGSGAVLALILALTSRIGVMTLLIIGLMLAYLINAIVSILIYFAMPERLQAFISWSFGQFGTVSWNQFWVFLTAAGLAVIFGSLQFKSMDVLLLGEEQATALGENTRRTRIRILSSAAIIAGAVTAFCGPIGFLGVAVPHLARGLLRTQSHRKLIPVTLTLGASLALLSDLIARLPGTSTTLPVNAITALIGAPVIIWVLLKSRTTRSLS</sequence>
<dbReference type="GO" id="GO:0033214">
    <property type="term" value="P:siderophore-iron import into cell"/>
    <property type="evidence" value="ECO:0007669"/>
    <property type="project" value="TreeGrafter"/>
</dbReference>
<protein>
    <submittedName>
        <fullName evidence="9">Iron ABC transporter permease</fullName>
    </submittedName>
</protein>
<proteinExistence type="inferred from homology"/>
<keyword evidence="7 8" id="KW-0472">Membrane</keyword>
<keyword evidence="4" id="KW-1003">Cell membrane</keyword>
<keyword evidence="3" id="KW-0813">Transport</keyword>
<comment type="caution">
    <text evidence="9">The sequence shown here is derived from an EMBL/GenBank/DDBJ whole genome shotgun (WGS) entry which is preliminary data.</text>
</comment>
<dbReference type="InterPro" id="IPR000522">
    <property type="entry name" value="ABC_transptr_permease_BtuC"/>
</dbReference>
<name>A0A7X1AYG5_9BACT</name>
<feature type="transmembrane region" description="Helical" evidence="8">
    <location>
        <begin position="149"/>
        <end position="174"/>
    </location>
</feature>
<feature type="transmembrane region" description="Helical" evidence="8">
    <location>
        <begin position="86"/>
        <end position="108"/>
    </location>
</feature>
<dbReference type="PANTHER" id="PTHR30472">
    <property type="entry name" value="FERRIC ENTEROBACTIN TRANSPORT SYSTEM PERMEASE PROTEIN"/>
    <property type="match status" value="1"/>
</dbReference>
<feature type="transmembrane region" description="Helical" evidence="8">
    <location>
        <begin position="194"/>
        <end position="213"/>
    </location>
</feature>
<evidence type="ECO:0000256" key="1">
    <source>
        <dbReference type="ARBA" id="ARBA00004651"/>
    </source>
</evidence>
<feature type="transmembrane region" description="Helical" evidence="8">
    <location>
        <begin position="120"/>
        <end position="142"/>
    </location>
</feature>
<comment type="subcellular location">
    <subcellularLocation>
        <location evidence="1">Cell membrane</location>
        <topology evidence="1">Multi-pass membrane protein</topology>
    </subcellularLocation>
</comment>
<dbReference type="Pfam" id="PF01032">
    <property type="entry name" value="FecCD"/>
    <property type="match status" value="1"/>
</dbReference>
<dbReference type="PANTHER" id="PTHR30472:SF41">
    <property type="entry name" value="TRANSPORT SYSTEM PERMEASE PROTEIN"/>
    <property type="match status" value="1"/>
</dbReference>
<evidence type="ECO:0000256" key="8">
    <source>
        <dbReference type="SAM" id="Phobius"/>
    </source>
</evidence>
<keyword evidence="10" id="KW-1185">Reference proteome</keyword>
<gene>
    <name evidence="9" type="ORF">H5P30_11070</name>
</gene>
<evidence type="ECO:0000256" key="4">
    <source>
        <dbReference type="ARBA" id="ARBA00022475"/>
    </source>
</evidence>
<dbReference type="Gene3D" id="1.10.3470.10">
    <property type="entry name" value="ABC transporter involved in vitamin B12 uptake, BtuC"/>
    <property type="match status" value="1"/>
</dbReference>
<dbReference type="GO" id="GO:0005886">
    <property type="term" value="C:plasma membrane"/>
    <property type="evidence" value="ECO:0007669"/>
    <property type="project" value="UniProtKB-SubCell"/>
</dbReference>
<evidence type="ECO:0000256" key="3">
    <source>
        <dbReference type="ARBA" id="ARBA00022448"/>
    </source>
</evidence>
<dbReference type="Proteomes" id="UP000525652">
    <property type="component" value="Unassembled WGS sequence"/>
</dbReference>